<feature type="compositionally biased region" description="Low complexity" evidence="10">
    <location>
        <begin position="997"/>
        <end position="1017"/>
    </location>
</feature>
<evidence type="ECO:0000256" key="7">
    <source>
        <dbReference type="ARBA" id="ARBA00023015"/>
    </source>
</evidence>
<keyword evidence="7" id="KW-0805">Transcription regulation</keyword>
<dbReference type="Pfam" id="PF10497">
    <property type="entry name" value="zf-4CXXC_R1"/>
    <property type="match status" value="1"/>
</dbReference>
<feature type="region of interest" description="Disordered" evidence="10">
    <location>
        <begin position="687"/>
        <end position="793"/>
    </location>
</feature>
<keyword evidence="4" id="KW-1017">Isopeptide bond</keyword>
<proteinExistence type="predicted"/>
<evidence type="ECO:0000256" key="6">
    <source>
        <dbReference type="ARBA" id="ARBA00022843"/>
    </source>
</evidence>
<feature type="compositionally biased region" description="Polar residues" evidence="10">
    <location>
        <begin position="1342"/>
        <end position="1353"/>
    </location>
</feature>
<dbReference type="PANTHER" id="PTHR31169">
    <property type="entry name" value="OS05G0300700 PROTEIN"/>
    <property type="match status" value="1"/>
</dbReference>
<keyword evidence="6" id="KW-0832">Ubl conjugation</keyword>
<dbReference type="PANTHER" id="PTHR31169:SF18">
    <property type="entry name" value="DDT DOMAIN-CONTAINING PROTEIN"/>
    <property type="match status" value="1"/>
</dbReference>
<evidence type="ECO:0000256" key="9">
    <source>
        <dbReference type="ARBA" id="ARBA00023242"/>
    </source>
</evidence>
<feature type="region of interest" description="Disordered" evidence="10">
    <location>
        <begin position="1239"/>
        <end position="1267"/>
    </location>
</feature>
<feature type="compositionally biased region" description="Low complexity" evidence="10">
    <location>
        <begin position="826"/>
        <end position="838"/>
    </location>
</feature>
<evidence type="ECO:0000259" key="11">
    <source>
        <dbReference type="Pfam" id="PF10497"/>
    </source>
</evidence>
<feature type="compositionally biased region" description="Polar residues" evidence="10">
    <location>
        <begin position="444"/>
        <end position="466"/>
    </location>
</feature>
<evidence type="ECO:0000256" key="3">
    <source>
        <dbReference type="ARBA" id="ARBA00022490"/>
    </source>
</evidence>
<dbReference type="InterPro" id="IPR040221">
    <property type="entry name" value="CDCA7/CDA7L"/>
</dbReference>
<feature type="region of interest" description="Disordered" evidence="10">
    <location>
        <begin position="414"/>
        <end position="468"/>
    </location>
</feature>
<dbReference type="EMBL" id="OZ037944">
    <property type="protein sequence ID" value="CAL1697117.1"/>
    <property type="molecule type" value="Genomic_DNA"/>
</dbReference>
<gene>
    <name evidence="12" type="ORF">GFSPODELE1_LOCUS1494</name>
</gene>
<reference evidence="13" key="1">
    <citation type="submission" date="2024-04" db="EMBL/GenBank/DDBJ databases">
        <authorList>
            <person name="Shaw F."/>
            <person name="Minotto A."/>
        </authorList>
    </citation>
    <scope>NUCLEOTIDE SEQUENCE [LARGE SCALE GENOMIC DNA]</scope>
</reference>
<dbReference type="InterPro" id="IPR018866">
    <property type="entry name" value="Znf-4CXXC_R1"/>
</dbReference>
<keyword evidence="9" id="KW-0539">Nucleus</keyword>
<comment type="subcellular location">
    <subcellularLocation>
        <location evidence="2">Cytoplasm</location>
    </subcellularLocation>
    <subcellularLocation>
        <location evidence="1">Nucleus</location>
    </subcellularLocation>
</comment>
<feature type="compositionally biased region" description="Polar residues" evidence="10">
    <location>
        <begin position="13"/>
        <end position="53"/>
    </location>
</feature>
<feature type="compositionally biased region" description="Low complexity" evidence="10">
    <location>
        <begin position="1384"/>
        <end position="1399"/>
    </location>
</feature>
<name>A0ABP1CR21_9APHY</name>
<feature type="region of interest" description="Disordered" evidence="10">
    <location>
        <begin position="1330"/>
        <end position="1353"/>
    </location>
</feature>
<feature type="compositionally biased region" description="Low complexity" evidence="10">
    <location>
        <begin position="1253"/>
        <end position="1267"/>
    </location>
</feature>
<feature type="region of interest" description="Disordered" evidence="10">
    <location>
        <begin position="813"/>
        <end position="865"/>
    </location>
</feature>
<evidence type="ECO:0000256" key="8">
    <source>
        <dbReference type="ARBA" id="ARBA00023163"/>
    </source>
</evidence>
<dbReference type="Proteomes" id="UP001497453">
    <property type="component" value="Chromosome 1"/>
</dbReference>
<evidence type="ECO:0000256" key="2">
    <source>
        <dbReference type="ARBA" id="ARBA00004496"/>
    </source>
</evidence>
<feature type="domain" description="Zinc-finger" evidence="11">
    <location>
        <begin position="1156"/>
        <end position="1228"/>
    </location>
</feature>
<keyword evidence="3" id="KW-0963">Cytoplasm</keyword>
<evidence type="ECO:0000256" key="4">
    <source>
        <dbReference type="ARBA" id="ARBA00022499"/>
    </source>
</evidence>
<feature type="compositionally biased region" description="Polar residues" evidence="10">
    <location>
        <begin position="813"/>
        <end position="825"/>
    </location>
</feature>
<feature type="region of interest" description="Disordered" evidence="10">
    <location>
        <begin position="1"/>
        <end position="102"/>
    </location>
</feature>
<evidence type="ECO:0000256" key="1">
    <source>
        <dbReference type="ARBA" id="ARBA00004123"/>
    </source>
</evidence>
<keyword evidence="5" id="KW-0597">Phosphoprotein</keyword>
<feature type="region of interest" description="Disordered" evidence="10">
    <location>
        <begin position="928"/>
        <end position="1086"/>
    </location>
</feature>
<evidence type="ECO:0000313" key="12">
    <source>
        <dbReference type="EMBL" id="CAL1697117.1"/>
    </source>
</evidence>
<keyword evidence="8" id="KW-0804">Transcription</keyword>
<feature type="compositionally biased region" description="Low complexity" evidence="10">
    <location>
        <begin position="80"/>
        <end position="91"/>
    </location>
</feature>
<feature type="compositionally biased region" description="Polar residues" evidence="10">
    <location>
        <begin position="937"/>
        <end position="947"/>
    </location>
</feature>
<feature type="compositionally biased region" description="Basic residues" evidence="10">
    <location>
        <begin position="727"/>
        <end position="736"/>
    </location>
</feature>
<evidence type="ECO:0000256" key="5">
    <source>
        <dbReference type="ARBA" id="ARBA00022553"/>
    </source>
</evidence>
<feature type="compositionally biased region" description="Polar residues" evidence="10">
    <location>
        <begin position="769"/>
        <end position="789"/>
    </location>
</feature>
<dbReference type="CDD" id="cd00065">
    <property type="entry name" value="FYVE_like_SF"/>
    <property type="match status" value="1"/>
</dbReference>
<feature type="region of interest" description="Disordered" evidence="10">
    <location>
        <begin position="1381"/>
        <end position="1409"/>
    </location>
</feature>
<protein>
    <recommendedName>
        <fullName evidence="11">Zinc-finger domain-containing protein</fullName>
    </recommendedName>
</protein>
<accession>A0ABP1CR21</accession>
<feature type="compositionally biased region" description="Low complexity" evidence="10">
    <location>
        <begin position="699"/>
        <end position="716"/>
    </location>
</feature>
<evidence type="ECO:0000256" key="10">
    <source>
        <dbReference type="SAM" id="MobiDB-lite"/>
    </source>
</evidence>
<keyword evidence="13" id="KW-1185">Reference proteome</keyword>
<feature type="region of interest" description="Disordered" evidence="10">
    <location>
        <begin position="583"/>
        <end position="620"/>
    </location>
</feature>
<evidence type="ECO:0000313" key="13">
    <source>
        <dbReference type="Proteomes" id="UP001497453"/>
    </source>
</evidence>
<sequence>MSPRYSELANWDGNIQSSPRKNTLQAAQHAQANRSPATTSLQQTTSHPQSSDAFPNRMTRVRSSDDSAADEACVDNMLLPSSPVEESSPSPDMTPKGNDPIVGDKLKVVESAKGTDRQHDNKWNTASPFVDRSTAVVSRYTTTQDVHTPHARFVNAHDPRTMLAPLFNQTTLLPSSSKALAKSADQTPCFTVAAASSSSSSHVPPTTDNDASRITESAVTLSTSYDTSSLDPLPLYPDAQSDLMLAANTLLDKEFGSILDDAFDAAQSSSPASLAYPESIPEDRLMDKNAMLRSNGTDAVRQTTTIVSVSRDDLTSVNANGFNIEVSPSSKEMLSASSVTSPEFSQTLPELRQLHHVSSGHRPARESTPFVLLTSSTPQFSERVHLFPLHPGIESPALQNALAPVAEQLLLPSPAKPRSVDKTSFTVPWSEKKPLPRPPLAERIQSNDSDPSSIGTTSTAQATRGSSVVPLETPTLEISEALISPTGEVPETPQLLQQTGAEVYELSPEIPLATLPLASCYTEDHNDTFDVSRKPRQVDDIALYRAFVVIPSPPADFVREEYTSNTSKLDEIARDEALLASPKKQRLISSTPAPKRKRPAFSPSPQSRKRVRPQPLEEEGVHELPRFAEGFVTECYEGFYGHDPLDDILAAEVVGLADEPLYPEPDELEIRALRVSLRHVAAKVAGGQLTASKTPSQASTVRPTPVPSVPVLESVSHTSKRNDTPQPRRRTARKRKAAEPPALEIKWTSPARPETFVASSFKDRHKASQVRSTAPSASPPTVQHRNQVVQPPLSPSKAFVVNDAFIAATRHYSTSPAPSATPGITSDSLNPSNSLQSSSPPPPVRQTGIFDAPALDHRPDEFQNGALDLGMDDILRDNGVHPLEDRVKGPEHAVDNVYQQTQPTLGSYQAYLDMVPWAERPIKSGYPFRQEPIAGPSSHQRSLTYDSQSEEPHVNDFSSTTFGDGTIDPSILGGGPLMSIERTPSPVAADHLLGKLPSPDGSIPGSPGSNPSGTSGPQRDSIPPQPLPEQETEYSFPHSPKVTGKGKGKGKAKPSEEVLAAAASRRRRTSSFGSPSDEKRDRRPSARVLEALASVDYELTDDDADGETINTEELGSIVGHSVTRRDATVNQSKAKPRKRASQLEQTIAPNGAIPSEYCHQCRRKTQYNKMRCSAIREDGDICGLRFCERCIERRYPQMVFDSSDLEFTCPKCADYCNCTACCARRGETYISARDTLPSTSNRVNVPRKRTKFPRSSSTRPARSAKTSEILVSRTPLAKLIPTVPTLAVPPGMFWGTVYSVDGQRVGTGILSQDQQVLVAGEPRKVFYIGKPPPTLRRRGTDISISSNPSTESVNQGAIQNRLYIGHKGSIYDSSYKSLEDHLCSTPSPSSSRHSSPLTPLHDESSDPVALPPETDLGFIIARAIHSVKS</sequence>
<feature type="compositionally biased region" description="Polar residues" evidence="10">
    <location>
        <begin position="689"/>
        <end position="698"/>
    </location>
</feature>
<organism evidence="12 13">
    <name type="scientific">Somion occarium</name>
    <dbReference type="NCBI Taxonomy" id="3059160"/>
    <lineage>
        <taxon>Eukaryota</taxon>
        <taxon>Fungi</taxon>
        <taxon>Dikarya</taxon>
        <taxon>Basidiomycota</taxon>
        <taxon>Agaricomycotina</taxon>
        <taxon>Agaricomycetes</taxon>
        <taxon>Polyporales</taxon>
        <taxon>Cerrenaceae</taxon>
        <taxon>Somion</taxon>
    </lineage>
</organism>